<evidence type="ECO:0000259" key="2">
    <source>
        <dbReference type="SMART" id="SM00355"/>
    </source>
</evidence>
<keyword evidence="4" id="KW-1185">Reference proteome</keyword>
<gene>
    <name evidence="3" type="ORF">PHISCL_03792</name>
</gene>
<feature type="region of interest" description="Disordered" evidence="1">
    <location>
        <begin position="239"/>
        <end position="288"/>
    </location>
</feature>
<evidence type="ECO:0000313" key="3">
    <source>
        <dbReference type="EMBL" id="RJE23880.1"/>
    </source>
</evidence>
<feature type="compositionally biased region" description="Basic and acidic residues" evidence="1">
    <location>
        <begin position="261"/>
        <end position="272"/>
    </location>
</feature>
<reference evidence="4" key="1">
    <citation type="submission" date="2017-02" db="EMBL/GenBank/DDBJ databases">
        <authorList>
            <person name="Tafer H."/>
            <person name="Lopandic K."/>
        </authorList>
    </citation>
    <scope>NUCLEOTIDE SEQUENCE [LARGE SCALE GENOMIC DNA]</scope>
    <source>
        <strain evidence="4">CBS 366.77</strain>
    </source>
</reference>
<accession>A0A3A2ZMP9</accession>
<feature type="domain" description="C2H2-type" evidence="2">
    <location>
        <begin position="366"/>
        <end position="394"/>
    </location>
</feature>
<comment type="caution">
    <text evidence="3">The sequence shown here is derived from an EMBL/GenBank/DDBJ whole genome shotgun (WGS) entry which is preliminary data.</text>
</comment>
<dbReference type="SMART" id="SM00355">
    <property type="entry name" value="ZnF_C2H2"/>
    <property type="match status" value="2"/>
</dbReference>
<feature type="compositionally biased region" description="Polar residues" evidence="1">
    <location>
        <begin position="582"/>
        <end position="591"/>
    </location>
</feature>
<feature type="compositionally biased region" description="Basic and acidic residues" evidence="1">
    <location>
        <begin position="602"/>
        <end position="614"/>
    </location>
</feature>
<dbReference type="InterPro" id="IPR013087">
    <property type="entry name" value="Znf_C2H2_type"/>
</dbReference>
<dbReference type="PANTHER" id="PTHR35391:SF7">
    <property type="entry name" value="C2H2-TYPE DOMAIN-CONTAINING PROTEIN"/>
    <property type="match status" value="1"/>
</dbReference>
<dbReference type="EMBL" id="MVGC01000102">
    <property type="protein sequence ID" value="RJE23880.1"/>
    <property type="molecule type" value="Genomic_DNA"/>
</dbReference>
<protein>
    <recommendedName>
        <fullName evidence="2">C2H2-type domain-containing protein</fullName>
    </recommendedName>
</protein>
<dbReference type="AlphaFoldDB" id="A0A3A2ZMP9"/>
<evidence type="ECO:0000313" key="4">
    <source>
        <dbReference type="Proteomes" id="UP000266188"/>
    </source>
</evidence>
<dbReference type="PANTHER" id="PTHR35391">
    <property type="entry name" value="C2H2-TYPE DOMAIN-CONTAINING PROTEIN-RELATED"/>
    <property type="match status" value="1"/>
</dbReference>
<feature type="domain" description="C2H2-type" evidence="2">
    <location>
        <begin position="400"/>
        <end position="426"/>
    </location>
</feature>
<name>A0A3A2ZMP9_9EURO</name>
<dbReference type="Proteomes" id="UP000266188">
    <property type="component" value="Unassembled WGS sequence"/>
</dbReference>
<dbReference type="Pfam" id="PF23074">
    <property type="entry name" value="PH_FT_N"/>
    <property type="match status" value="2"/>
</dbReference>
<dbReference type="STRING" id="2070753.A0A3A2ZMP9"/>
<organism evidence="3 4">
    <name type="scientific">Aspergillus sclerotialis</name>
    <dbReference type="NCBI Taxonomy" id="2070753"/>
    <lineage>
        <taxon>Eukaryota</taxon>
        <taxon>Fungi</taxon>
        <taxon>Dikarya</taxon>
        <taxon>Ascomycota</taxon>
        <taxon>Pezizomycotina</taxon>
        <taxon>Eurotiomycetes</taxon>
        <taxon>Eurotiomycetidae</taxon>
        <taxon>Eurotiales</taxon>
        <taxon>Aspergillaceae</taxon>
        <taxon>Aspergillus</taxon>
        <taxon>Aspergillus subgen. Polypaecilum</taxon>
    </lineage>
</organism>
<feature type="region of interest" description="Disordered" evidence="1">
    <location>
        <begin position="104"/>
        <end position="143"/>
    </location>
</feature>
<sequence>MKASEPISEATSKCLRSFTACLSVQALMQHEWAENRLADFNLWISGSGALAAGRASLDSRLATRTDARDVITNLLRLLATIVDRCKMLAETERLNESASSTLFSKAGEGNLSPDEYPARPFSPWSDDSASDTLSEETPPDDSLHEAMRDTEKMLDQLVRIIVAVRRSGRRSRLTKADKRFKPSEHEELKQHLATMLSVCPCPGSSPKKPDLKDLSEVQQRLIHCNLKRRNRFLYAQRHSQGLGPDSENSAQGQEAETVVQGKDEKAVLENRKSRPAGEVQNPTLRTGTSASAVSDSLVLPAAELLPASGTSTVMSATVIELDYPRPPKISEAARVFRCPCCCETLPVDIAKANLWKRHVADDLSPYTCILPGCNEPEVLFATKENWRRHLLKGHSSVDYWVCFACGNGNIQFHSEDAFVTHTRTKHSQSVEPGQIPLLTTVCRRSVPAEIRACPLCNWPKDEEGEADKDALLDHIAKGIHSFSLRALPWADDNGQETDERIDHSANKVSDWLLGDGISEIHSQDRPDRAKRVYASKYFQSYPYFAVGSEASNSSDMSTASWEIELERMKKAEISRVSGNSEVEITDEQWSSVGEDEGNISWDDSKVRDSEDQLRPKPSTLDNEIAEFNPDRVITDNESVSRPVNDHWAKRIFLHDLQFTPIPFIGLSSKCFGETTPEVKQWLEDFNELLELTFEDETDETENILERGDMHVYFYLRESDHRARIMCEMRRGGESDYYCLPLNLLEVVRYQSCLRLCRPRRGRTELVPWANLNFSSIERMHSSIPIKVLANMLRKLEEMILFFCTFLALRSQDAGRPVDNIRDFMLDGEEELFGG</sequence>
<proteinExistence type="predicted"/>
<dbReference type="OrthoDB" id="5365701at2759"/>
<feature type="region of interest" description="Disordered" evidence="1">
    <location>
        <begin position="582"/>
        <end position="621"/>
    </location>
</feature>
<evidence type="ECO:0000256" key="1">
    <source>
        <dbReference type="SAM" id="MobiDB-lite"/>
    </source>
</evidence>
<dbReference type="InterPro" id="IPR057081">
    <property type="entry name" value="PH_N"/>
</dbReference>